<evidence type="ECO:0000313" key="3">
    <source>
        <dbReference type="Proteomes" id="UP000800039"/>
    </source>
</evidence>
<protein>
    <submittedName>
        <fullName evidence="2">Uncharacterized protein</fullName>
    </submittedName>
</protein>
<feature type="transmembrane region" description="Helical" evidence="1">
    <location>
        <begin position="284"/>
        <end position="305"/>
    </location>
</feature>
<evidence type="ECO:0000313" key="2">
    <source>
        <dbReference type="EMBL" id="KAF1841303.1"/>
    </source>
</evidence>
<keyword evidence="1" id="KW-0472">Membrane</keyword>
<organism evidence="2 3">
    <name type="scientific">Cucurbitaria berberidis CBS 394.84</name>
    <dbReference type="NCBI Taxonomy" id="1168544"/>
    <lineage>
        <taxon>Eukaryota</taxon>
        <taxon>Fungi</taxon>
        <taxon>Dikarya</taxon>
        <taxon>Ascomycota</taxon>
        <taxon>Pezizomycotina</taxon>
        <taxon>Dothideomycetes</taxon>
        <taxon>Pleosporomycetidae</taxon>
        <taxon>Pleosporales</taxon>
        <taxon>Pleosporineae</taxon>
        <taxon>Cucurbitariaceae</taxon>
        <taxon>Cucurbitaria</taxon>
    </lineage>
</organism>
<keyword evidence="1" id="KW-0812">Transmembrane</keyword>
<feature type="transmembrane region" description="Helical" evidence="1">
    <location>
        <begin position="21"/>
        <end position="40"/>
    </location>
</feature>
<sequence>MCYPTLLEVLKNLSELRKSEFSGASGVLSLLPTIGALLGAPTNEVWTLLTILPFGGSLAMLLSFGGAIMPVRVEDYEIAIKKGNIAIGSIVSFRNTYVEGGVERDSSFTRNLDLLDEKVSARIANAKSLRPGKSLITFGLVAMVLLIISSHAAMAIVEQGGILPWWCVCQWWMHFWYFMVTVSAITENIVQVPFSKQHKLYVSRVPYEITISGGQSILTDLHRTQSEPENVGLALKQLNTIPAAKVSFYGSTQYTQSRNTVLVMVSIVGNSLRWISFWRPLSKLLSIAVFITGTAMFASATLVALPMAVCVLTLVISAGVFSRAIAGWLVRRVSEKEPLIHVIVNDQEEANHAICRILKLKLADDTDVQVEIGGHVFVNGRRITSRSKWYVAIWGVLANPYNLLLVNSNPHAASQPLLANNDSNVGFPLQAVLPR</sequence>
<feature type="transmembrane region" description="Helical" evidence="1">
    <location>
        <begin position="163"/>
        <end position="186"/>
    </location>
</feature>
<keyword evidence="3" id="KW-1185">Reference proteome</keyword>
<dbReference type="Proteomes" id="UP000800039">
    <property type="component" value="Unassembled WGS sequence"/>
</dbReference>
<dbReference type="EMBL" id="ML976618">
    <property type="protein sequence ID" value="KAF1841303.1"/>
    <property type="molecule type" value="Genomic_DNA"/>
</dbReference>
<gene>
    <name evidence="2" type="ORF">K460DRAFT_419389</name>
</gene>
<feature type="transmembrane region" description="Helical" evidence="1">
    <location>
        <begin position="46"/>
        <end position="71"/>
    </location>
</feature>
<feature type="transmembrane region" description="Helical" evidence="1">
    <location>
        <begin position="135"/>
        <end position="157"/>
    </location>
</feature>
<accession>A0A9P4G8Y3</accession>
<comment type="caution">
    <text evidence="2">The sequence shown here is derived from an EMBL/GenBank/DDBJ whole genome shotgun (WGS) entry which is preliminary data.</text>
</comment>
<dbReference type="RefSeq" id="XP_040783866.1">
    <property type="nucleotide sequence ID" value="XM_040938006.1"/>
</dbReference>
<proteinExistence type="predicted"/>
<dbReference type="OrthoDB" id="5382699at2759"/>
<dbReference type="GeneID" id="63855256"/>
<reference evidence="2" key="1">
    <citation type="submission" date="2020-01" db="EMBL/GenBank/DDBJ databases">
        <authorList>
            <consortium name="DOE Joint Genome Institute"/>
            <person name="Haridas S."/>
            <person name="Albert R."/>
            <person name="Binder M."/>
            <person name="Bloem J."/>
            <person name="Labutti K."/>
            <person name="Salamov A."/>
            <person name="Andreopoulos B."/>
            <person name="Baker S.E."/>
            <person name="Barry K."/>
            <person name="Bills G."/>
            <person name="Bluhm B.H."/>
            <person name="Cannon C."/>
            <person name="Castanera R."/>
            <person name="Culley D.E."/>
            <person name="Daum C."/>
            <person name="Ezra D."/>
            <person name="Gonzalez J.B."/>
            <person name="Henrissat B."/>
            <person name="Kuo A."/>
            <person name="Liang C."/>
            <person name="Lipzen A."/>
            <person name="Lutzoni F."/>
            <person name="Magnuson J."/>
            <person name="Mondo S."/>
            <person name="Nolan M."/>
            <person name="Ohm R."/>
            <person name="Pangilinan J."/>
            <person name="Park H.-J."/>
            <person name="Ramirez L."/>
            <person name="Alfaro M."/>
            <person name="Sun H."/>
            <person name="Tritt A."/>
            <person name="Yoshinaga Y."/>
            <person name="Zwiers L.-H."/>
            <person name="Turgeon B.G."/>
            <person name="Goodwin S.B."/>
            <person name="Spatafora J.W."/>
            <person name="Crous P.W."/>
            <person name="Grigoriev I.V."/>
        </authorList>
    </citation>
    <scope>NUCLEOTIDE SEQUENCE</scope>
    <source>
        <strain evidence="2">CBS 394.84</strain>
    </source>
</reference>
<dbReference type="AlphaFoldDB" id="A0A9P4G8Y3"/>
<evidence type="ECO:0000256" key="1">
    <source>
        <dbReference type="SAM" id="Phobius"/>
    </source>
</evidence>
<keyword evidence="1" id="KW-1133">Transmembrane helix</keyword>
<name>A0A9P4G8Y3_9PLEO</name>